<sequence length="642" mass="70087">MAFPRQRGFLSTARRLCVSLLVAVLLIWPAPVAAQDSAGSVRITTLEAESFPQMTLYFESFDEQGQFRNGLTMDQISILENNVSLALDDLKQVEPGVQMILAYNLNPTFANRSQGISRFAAIQTALLDWAAANPPGSNDDLSLASNTGLQTIRLRGSDDWGQTLESFQPDLAKQQSSLLSLSEALDLATDPNPSALMKRYLLYITPLPQAGSLDALKNLSKRAGQLGVRVDVWLLAPATAADRSPELVAPLKSMAEQSGGKLIIFSGSETLPDLEQSIAPLRQVYQAQWTSQIAESGTQKLAVKLELGGAEFISAPQSFVLDVQPPNPIFLAPPQSMELSWTHPSREQAAQIVPASMVIRALIEFSDGHPRTLQATRLYANGELVAENQTEPFDRLTLPLSAFQQSGTVVLQLEAIDQLGLSRKSIQLPVEISVAPKPNLSFFEWLSRDQWLIAGACAVALLVLVTVLHRRRQAPSINRVQKRRLERDPLTQPVPIRNEPLPRVAAHKVASSGPPAILHRLPENDDLTAALHATPIPGSQIALARREITLGSDSKQAIIVIDLPSVDPLHARIYRAPDGSFYLADAGSIAGTWVNFAPVSARGTRLEHGDLVHIGRAAFRFELTHPGQQSRPQVVPYEEERS</sequence>
<evidence type="ECO:0000256" key="1">
    <source>
        <dbReference type="SAM" id="Phobius"/>
    </source>
</evidence>
<keyword evidence="1" id="KW-0812">Transmembrane</keyword>
<dbReference type="STRING" id="360412.LARV_01017"/>
<protein>
    <submittedName>
        <fullName evidence="4">Protein containg FOG: FHA domain</fullName>
    </submittedName>
</protein>
<keyword evidence="2" id="KW-0732">Signal</keyword>
<dbReference type="Pfam" id="PF00498">
    <property type="entry name" value="FHA"/>
    <property type="match status" value="1"/>
</dbReference>
<gene>
    <name evidence="4" type="ORF">LARV_01017</name>
</gene>
<name>A0A0S7BEB7_9CHLR</name>
<feature type="domain" description="FHA" evidence="3">
    <location>
        <begin position="548"/>
        <end position="599"/>
    </location>
</feature>
<evidence type="ECO:0000313" key="5">
    <source>
        <dbReference type="Proteomes" id="UP000055060"/>
    </source>
</evidence>
<feature type="chain" id="PRO_5006632897" evidence="2">
    <location>
        <begin position="35"/>
        <end position="642"/>
    </location>
</feature>
<dbReference type="InterPro" id="IPR008984">
    <property type="entry name" value="SMAD_FHA_dom_sf"/>
</dbReference>
<keyword evidence="1" id="KW-1133">Transmembrane helix</keyword>
<dbReference type="AlphaFoldDB" id="A0A0S7BEB7"/>
<dbReference type="InterPro" id="IPR000253">
    <property type="entry name" value="FHA_dom"/>
</dbReference>
<organism evidence="4">
    <name type="scientific">Longilinea arvoryzae</name>
    <dbReference type="NCBI Taxonomy" id="360412"/>
    <lineage>
        <taxon>Bacteria</taxon>
        <taxon>Bacillati</taxon>
        <taxon>Chloroflexota</taxon>
        <taxon>Anaerolineae</taxon>
        <taxon>Anaerolineales</taxon>
        <taxon>Anaerolineaceae</taxon>
        <taxon>Longilinea</taxon>
    </lineage>
</organism>
<evidence type="ECO:0000313" key="4">
    <source>
        <dbReference type="EMBL" id="GAP13264.1"/>
    </source>
</evidence>
<evidence type="ECO:0000256" key="2">
    <source>
        <dbReference type="SAM" id="SignalP"/>
    </source>
</evidence>
<dbReference type="PROSITE" id="PS50006">
    <property type="entry name" value="FHA_DOMAIN"/>
    <property type="match status" value="1"/>
</dbReference>
<accession>A0A0S7BEB7</accession>
<dbReference type="EMBL" id="DF967972">
    <property type="protein sequence ID" value="GAP13264.1"/>
    <property type="molecule type" value="Genomic_DNA"/>
</dbReference>
<dbReference type="OrthoDB" id="153312at2"/>
<dbReference type="Proteomes" id="UP000055060">
    <property type="component" value="Unassembled WGS sequence"/>
</dbReference>
<dbReference type="SUPFAM" id="SSF49879">
    <property type="entry name" value="SMAD/FHA domain"/>
    <property type="match status" value="1"/>
</dbReference>
<proteinExistence type="predicted"/>
<evidence type="ECO:0000259" key="3">
    <source>
        <dbReference type="PROSITE" id="PS50006"/>
    </source>
</evidence>
<feature type="signal peptide" evidence="2">
    <location>
        <begin position="1"/>
        <end position="34"/>
    </location>
</feature>
<dbReference type="SMART" id="SM00240">
    <property type="entry name" value="FHA"/>
    <property type="match status" value="1"/>
</dbReference>
<keyword evidence="1" id="KW-0472">Membrane</keyword>
<dbReference type="Gene3D" id="2.60.200.20">
    <property type="match status" value="1"/>
</dbReference>
<dbReference type="RefSeq" id="WP_075072612.1">
    <property type="nucleotide sequence ID" value="NZ_DF967972.1"/>
</dbReference>
<keyword evidence="5" id="KW-1185">Reference proteome</keyword>
<feature type="transmembrane region" description="Helical" evidence="1">
    <location>
        <begin position="451"/>
        <end position="469"/>
    </location>
</feature>
<reference evidence="4" key="1">
    <citation type="submission" date="2015-07" db="EMBL/GenBank/DDBJ databases">
        <title>Draft Genome Sequences of Anaerolinea thermolimosa IMO-1, Bellilinea caldifistulae GOMI-1, Leptolinea tardivitalis YMTK-2, Levilinea saccharolytica KIBI-1,Longilinea arvoryzae KOME-1, Previously Described as Members of the Anaerolineaceae (Chloroflexi).</title>
        <authorList>
            <person name="Sekiguchi Y."/>
            <person name="Ohashi A."/>
            <person name="Matsuura N."/>
            <person name="Tourlousse M.D."/>
        </authorList>
    </citation>
    <scope>NUCLEOTIDE SEQUENCE [LARGE SCALE GENOMIC DNA]</scope>
    <source>
        <strain evidence="4">KOME-1</strain>
    </source>
</reference>